<dbReference type="KEGG" id="bbat:Bdt_2403"/>
<reference evidence="1 2" key="1">
    <citation type="journal article" date="2012" name="BMC Genomics">
        <title>Genome analysis of a simultaneously predatory and prey-independent, novel Bdellovibrio bacteriovorus from the River Tiber, supports in silico predictions of both ancient and recent lateral gene transfer from diverse bacteria.</title>
        <authorList>
            <person name="Hobley L."/>
            <person name="Lerner T.R."/>
            <person name="Williams L.E."/>
            <person name="Lambert C."/>
            <person name="Till R."/>
            <person name="Milner D.S."/>
            <person name="Basford S.M."/>
            <person name="Capeness M.J."/>
            <person name="Fenton A.K."/>
            <person name="Atterbury R.J."/>
            <person name="Harris M.A."/>
            <person name="Sockett R.E."/>
        </authorList>
    </citation>
    <scope>NUCLEOTIDE SEQUENCE [LARGE SCALE GENOMIC DNA]</scope>
    <source>
        <strain evidence="1 2">Tiberius</strain>
    </source>
</reference>
<dbReference type="PANTHER" id="PTHR34677">
    <property type="match status" value="1"/>
</dbReference>
<organism evidence="1 2">
    <name type="scientific">Bdellovibrio bacteriovorus str. Tiberius</name>
    <dbReference type="NCBI Taxonomy" id="1069642"/>
    <lineage>
        <taxon>Bacteria</taxon>
        <taxon>Pseudomonadati</taxon>
        <taxon>Bdellovibrionota</taxon>
        <taxon>Bdellovibrionia</taxon>
        <taxon>Bdellovibrionales</taxon>
        <taxon>Pseudobdellovibrionaceae</taxon>
        <taxon>Bdellovibrio</taxon>
    </lineage>
</organism>
<protein>
    <submittedName>
        <fullName evidence="1">Putative hemagglutinin/hemolysin-related protein</fullName>
    </submittedName>
</protein>
<dbReference type="Gene3D" id="2.60.40.10">
    <property type="entry name" value="Immunoglobulins"/>
    <property type="match status" value="1"/>
</dbReference>
<dbReference type="EMBL" id="CP002930">
    <property type="protein sequence ID" value="AFY02086.1"/>
    <property type="molecule type" value="Genomic_DNA"/>
</dbReference>
<evidence type="ECO:0000313" key="1">
    <source>
        <dbReference type="EMBL" id="AFY02086.1"/>
    </source>
</evidence>
<name>K7YQF4_BDEBC</name>
<gene>
    <name evidence="1" type="ORF">Bdt_2403</name>
</gene>
<dbReference type="InterPro" id="IPR013783">
    <property type="entry name" value="Ig-like_fold"/>
</dbReference>
<accession>K7YQF4</accession>
<sequence length="1186" mass="126602">MTATYEATSMDIEFSQGPSQNEFSNSSSKTITFKPRGIVPEYYEYRINPDDPTAMSNGWIRIEGGSAEKSIELNDLFEGECLFQIRGGTGSDKFGITSLKWTVDLTSPTVAVVSGPATIDGAAANFTFTSGDNPGGSGIENTECRTDGGSWGLCLSPVVLTALSHGEHTFELRSRDRAGNVSSVPQQTWTVDILPPEIAITSPSAVRGGTNGSVSWKLTEENIEAGAEFIVEFFDGSAWSEAGRVAANAGDNNEQTYTLSGIAMPSADITTARYRISVTDEAGNETRQLSKVFAVEMTSPVLRVLDLVLAEGAPVVFVPDINVALTVFSQVAPIKEIMLSESTLFTGASWVNYTGAKSSFRLSALAGDKTVYVKVRSTTGLESNVVSAIVNYQPEAPPELSWTGPAEGNTLAPSSTHSLSWNCSSSGVLPALPVGELSYSVDDGLTYHVIGTNLPNAPYSWTVPVTTPSGVAVTTSLPLKFKVSCSSQSGAISQTTSGLYNSPWKILVGGSALSENVNVAKADLDRSFFYGDSNNNFYYIKSGALMKIDRQTASVKRVYGSLSEEKCAAGFLDGALLLGIDANDVAYVASGKSVSCSALLRIRLSDGQLLSIRTLPERKYTSGIEYERLVLERYYIYYDNFVFYSLDLSNPASTPQKIVGVAGTCSSVAPAVETAGADLPIPCSSLNQMGMIISADLSKIWLIPRAGTGTGPSMSLRGSMEGGYRLKESGNPNLPLQASQCQPNTSSSDTALLVCYGSSETGNQAMVFNTDTETYKTNVVPVERGNTSIRLFVGSARSSMLVFSSTNQLFELKYKEWSGPDEAWTYTVVADNPLTTIGNNTDGSPADLRKVLFSEISDLLYRNNTLYVRALSHLRRIEFDGSGVATTISTGYNNVTIANSMATAGIAVNGAGTILTVAGVSGDTRYINALNLGSYDPLAGTIAAATTPVRYLRTNSGAASFPTYNSSFGAGANVLVSNYRYLMDFGGDENLYFTGTENSGSQRNLMLFRSNGTTVTFIAGVMGDPQSAPAATELAPATLQSSPLKDVVGLQKASDGNLWVVDDMKLKKFKILDATPTYFDVVDYASLAGYPAAVTLWTHSRYDESTGWMYFVSAASESPTGTVQVWAAHATLGWRQISTAGLNMPARSALVSGVNMGLTHVRLEVSPLGLMMLDRVNRRVLLHALF</sequence>
<proteinExistence type="predicted"/>
<evidence type="ECO:0000313" key="2">
    <source>
        <dbReference type="Proteomes" id="UP000010074"/>
    </source>
</evidence>
<dbReference type="AlphaFoldDB" id="K7YQF4"/>
<dbReference type="PATRIC" id="fig|1069642.3.peg.2376"/>
<dbReference type="Proteomes" id="UP000010074">
    <property type="component" value="Chromosome"/>
</dbReference>
<dbReference type="PANTHER" id="PTHR34677:SF3">
    <property type="entry name" value="BACTERIAL IG-LIKE DOMAIN-CONTAINING PROTEIN"/>
    <property type="match status" value="1"/>
</dbReference>
<dbReference type="HOGENOM" id="CLU_272325_0_0_7"/>
<dbReference type="STRING" id="1069642.Bdt_2403"/>